<evidence type="ECO:0000259" key="7">
    <source>
        <dbReference type="PROSITE" id="PS50850"/>
    </source>
</evidence>
<comment type="subcellular location">
    <subcellularLocation>
        <location evidence="1">Cell membrane</location>
        <topology evidence="1">Multi-pass membrane protein</topology>
    </subcellularLocation>
</comment>
<reference evidence="8 9" key="1">
    <citation type="submission" date="2015-12" db="EMBL/GenBank/DDBJ databases">
        <title>Draft genome sequence of Acidibacillus ferrooxidans ITV001, isolated from a chalcopyrite acid mine drainage site in Brazil.</title>
        <authorList>
            <person name="Dall'Agnol H."/>
            <person name="Nancucheo I."/>
            <person name="Johnson B."/>
            <person name="Oliveira R."/>
            <person name="Leite L."/>
            <person name="Pylro V."/>
            <person name="Nunes G.L."/>
            <person name="Tzotzos G."/>
            <person name="Fernandes G.R."/>
            <person name="Dutra J."/>
            <person name="Orellana S.C."/>
            <person name="Oliveira G."/>
        </authorList>
    </citation>
    <scope>NUCLEOTIDE SEQUENCE [LARGE SCALE GENOMIC DNA]</scope>
    <source>
        <strain evidence="9">ITV01</strain>
    </source>
</reference>
<feature type="transmembrane region" description="Helical" evidence="6">
    <location>
        <begin position="99"/>
        <end position="116"/>
    </location>
</feature>
<gene>
    <name evidence="8" type="ORF">ATW55_01735</name>
</gene>
<feature type="transmembrane region" description="Helical" evidence="6">
    <location>
        <begin position="7"/>
        <end position="25"/>
    </location>
</feature>
<protein>
    <recommendedName>
        <fullName evidence="7">Major facilitator superfamily (MFS) profile domain-containing protein</fullName>
    </recommendedName>
</protein>
<accession>A0A101XNI1</accession>
<dbReference type="PROSITE" id="PS50850">
    <property type="entry name" value="MFS"/>
    <property type="match status" value="1"/>
</dbReference>
<keyword evidence="4 6" id="KW-1133">Transmembrane helix</keyword>
<evidence type="ECO:0000256" key="6">
    <source>
        <dbReference type="SAM" id="Phobius"/>
    </source>
</evidence>
<feature type="transmembrane region" description="Helical" evidence="6">
    <location>
        <begin position="31"/>
        <end position="50"/>
    </location>
</feature>
<proteinExistence type="predicted"/>
<dbReference type="GO" id="GO:0005886">
    <property type="term" value="C:plasma membrane"/>
    <property type="evidence" value="ECO:0007669"/>
    <property type="project" value="UniProtKB-SubCell"/>
</dbReference>
<organism evidence="8 9">
    <name type="scientific">Ferroacidibacillus organovorans</name>
    <dbReference type="NCBI Taxonomy" id="1765683"/>
    <lineage>
        <taxon>Bacteria</taxon>
        <taxon>Bacillati</taxon>
        <taxon>Bacillota</taxon>
        <taxon>Bacilli</taxon>
        <taxon>Bacillales</taxon>
        <taxon>Alicyclobacillaceae</taxon>
        <taxon>Ferroacidibacillus</taxon>
    </lineage>
</organism>
<evidence type="ECO:0000256" key="5">
    <source>
        <dbReference type="ARBA" id="ARBA00023136"/>
    </source>
</evidence>
<comment type="caution">
    <text evidence="8">The sequence shown here is derived from an EMBL/GenBank/DDBJ whole genome shotgun (WGS) entry which is preliminary data.</text>
</comment>
<keyword evidence="3 6" id="KW-0812">Transmembrane</keyword>
<dbReference type="SUPFAM" id="SSF103473">
    <property type="entry name" value="MFS general substrate transporter"/>
    <property type="match status" value="1"/>
</dbReference>
<evidence type="ECO:0000256" key="1">
    <source>
        <dbReference type="ARBA" id="ARBA00004651"/>
    </source>
</evidence>
<sequence>MAKHLSTYKLVWVGMVAASLGNVIYALAGGIFQLIIGICMLAVGTTLFFTTYRTMVQKFSPIRLQGRISGVVSVLPKGLGLISVAMSSLLISVLHIKQVILIGALITVIAIPFALLSSLHSNIADASVDSCE</sequence>
<dbReference type="EMBL" id="LPVJ01000071">
    <property type="protein sequence ID" value="KUO94617.1"/>
    <property type="molecule type" value="Genomic_DNA"/>
</dbReference>
<evidence type="ECO:0000313" key="8">
    <source>
        <dbReference type="EMBL" id="KUO94617.1"/>
    </source>
</evidence>
<dbReference type="Proteomes" id="UP000053557">
    <property type="component" value="Unassembled WGS sequence"/>
</dbReference>
<name>A0A101XNI1_9BACL</name>
<keyword evidence="5 6" id="KW-0472">Membrane</keyword>
<dbReference type="AlphaFoldDB" id="A0A101XNI1"/>
<dbReference type="GO" id="GO:0022857">
    <property type="term" value="F:transmembrane transporter activity"/>
    <property type="evidence" value="ECO:0007669"/>
    <property type="project" value="InterPro"/>
</dbReference>
<keyword evidence="2" id="KW-0813">Transport</keyword>
<keyword evidence="9" id="KW-1185">Reference proteome</keyword>
<evidence type="ECO:0000256" key="4">
    <source>
        <dbReference type="ARBA" id="ARBA00022989"/>
    </source>
</evidence>
<feature type="domain" description="Major facilitator superfamily (MFS) profile" evidence="7">
    <location>
        <begin position="1"/>
        <end position="132"/>
    </location>
</feature>
<feature type="transmembrane region" description="Helical" evidence="6">
    <location>
        <begin position="71"/>
        <end position="93"/>
    </location>
</feature>
<dbReference type="InterPro" id="IPR036259">
    <property type="entry name" value="MFS_trans_sf"/>
</dbReference>
<dbReference type="Gene3D" id="1.20.1250.20">
    <property type="entry name" value="MFS general substrate transporter like domains"/>
    <property type="match status" value="1"/>
</dbReference>
<evidence type="ECO:0000313" key="9">
    <source>
        <dbReference type="Proteomes" id="UP000053557"/>
    </source>
</evidence>
<evidence type="ECO:0000256" key="2">
    <source>
        <dbReference type="ARBA" id="ARBA00022448"/>
    </source>
</evidence>
<dbReference type="InterPro" id="IPR020846">
    <property type="entry name" value="MFS_dom"/>
</dbReference>
<evidence type="ECO:0000256" key="3">
    <source>
        <dbReference type="ARBA" id="ARBA00022692"/>
    </source>
</evidence>